<dbReference type="Pfam" id="PF04205">
    <property type="entry name" value="FMN_bind"/>
    <property type="match status" value="1"/>
</dbReference>
<organism evidence="2 3">
    <name type="scientific">Clostridium aestuarii</name>
    <dbReference type="NCBI Taxonomy" id="338193"/>
    <lineage>
        <taxon>Bacteria</taxon>
        <taxon>Bacillati</taxon>
        <taxon>Bacillota</taxon>
        <taxon>Clostridia</taxon>
        <taxon>Eubacteriales</taxon>
        <taxon>Clostridiaceae</taxon>
        <taxon>Clostridium</taxon>
    </lineage>
</organism>
<name>A0ABT4D277_9CLOT</name>
<evidence type="ECO:0000313" key="2">
    <source>
        <dbReference type="EMBL" id="MCY6484747.1"/>
    </source>
</evidence>
<proteinExistence type="predicted"/>
<protein>
    <submittedName>
        <fullName evidence="2">FMN-binding protein</fullName>
    </submittedName>
</protein>
<reference evidence="2" key="1">
    <citation type="submission" date="2022-12" db="EMBL/GenBank/DDBJ databases">
        <authorList>
            <person name="Wang J."/>
        </authorList>
    </citation>
    <scope>NUCLEOTIDE SEQUENCE</scope>
    <source>
        <strain evidence="2">HY-45-18</strain>
    </source>
</reference>
<dbReference type="Gene3D" id="3.90.1010.20">
    <property type="match status" value="1"/>
</dbReference>
<evidence type="ECO:0000313" key="3">
    <source>
        <dbReference type="Proteomes" id="UP001078443"/>
    </source>
</evidence>
<dbReference type="RefSeq" id="WP_268041051.1">
    <property type="nucleotide sequence ID" value="NZ_JAPQER010000003.1"/>
</dbReference>
<evidence type="ECO:0000259" key="1">
    <source>
        <dbReference type="SMART" id="SM00900"/>
    </source>
</evidence>
<feature type="domain" description="FMN-binding" evidence="1">
    <location>
        <begin position="38"/>
        <end position="112"/>
    </location>
</feature>
<dbReference type="Proteomes" id="UP001078443">
    <property type="component" value="Unassembled WGS sequence"/>
</dbReference>
<dbReference type="InterPro" id="IPR007329">
    <property type="entry name" value="FMN-bd"/>
</dbReference>
<comment type="caution">
    <text evidence="2">The sequence shown here is derived from an EMBL/GenBank/DDBJ whole genome shotgun (WGS) entry which is preliminary data.</text>
</comment>
<dbReference type="SMART" id="SM00900">
    <property type="entry name" value="FMN_bind"/>
    <property type="match status" value="1"/>
</dbReference>
<accession>A0ABT4D277</accession>
<keyword evidence="3" id="KW-1185">Reference proteome</keyword>
<gene>
    <name evidence="2" type="ORF">OW763_10380</name>
</gene>
<sequence>MKKIVFIIFCVFIVFTLTIFNHKKLLYKEGTYKGTGQGHHGEIKVEVITNKYKIKEIKIVEQQETPELCDIVYNKMPERIIKANSVEVNVVAGASFTSQGLIDAVKNALGKAKIKKIIDS</sequence>
<dbReference type="EMBL" id="JAPQER010000003">
    <property type="protein sequence ID" value="MCY6484747.1"/>
    <property type="molecule type" value="Genomic_DNA"/>
</dbReference>